<dbReference type="PANTHER" id="PTHR16484">
    <property type="entry name" value="PARTITIONING DEFECTIVE 3 RELATED"/>
    <property type="match status" value="1"/>
</dbReference>
<feature type="compositionally biased region" description="Basic and acidic residues" evidence="1">
    <location>
        <begin position="123"/>
        <end position="135"/>
    </location>
</feature>
<dbReference type="GO" id="GO:0030010">
    <property type="term" value="P:establishment of cell polarity"/>
    <property type="evidence" value="ECO:0007669"/>
    <property type="project" value="TreeGrafter"/>
</dbReference>
<dbReference type="GO" id="GO:0005938">
    <property type="term" value="C:cell cortex"/>
    <property type="evidence" value="ECO:0007669"/>
    <property type="project" value="TreeGrafter"/>
</dbReference>
<dbReference type="AlphaFoldDB" id="A0A4Z2IAW8"/>
<dbReference type="GO" id="GO:0007155">
    <property type="term" value="P:cell adhesion"/>
    <property type="evidence" value="ECO:0007669"/>
    <property type="project" value="TreeGrafter"/>
</dbReference>
<dbReference type="InterPro" id="IPR052213">
    <property type="entry name" value="PAR3"/>
</dbReference>
<dbReference type="GO" id="GO:0008104">
    <property type="term" value="P:intracellular protein localization"/>
    <property type="evidence" value="ECO:0007669"/>
    <property type="project" value="TreeGrafter"/>
</dbReference>
<dbReference type="GO" id="GO:0005912">
    <property type="term" value="C:adherens junction"/>
    <property type="evidence" value="ECO:0007669"/>
    <property type="project" value="TreeGrafter"/>
</dbReference>
<dbReference type="EMBL" id="SRLO01000106">
    <property type="protein sequence ID" value="TNN75148.1"/>
    <property type="molecule type" value="Genomic_DNA"/>
</dbReference>
<dbReference type="PANTHER" id="PTHR16484:SF10">
    <property type="entry name" value="PARTITIONING DEFECTIVE 3 HOMOLOG"/>
    <property type="match status" value="1"/>
</dbReference>
<dbReference type="GO" id="GO:0051660">
    <property type="term" value="P:establishment of centrosome localization"/>
    <property type="evidence" value="ECO:0007669"/>
    <property type="project" value="TreeGrafter"/>
</dbReference>
<comment type="caution">
    <text evidence="2">The sequence shown here is derived from an EMBL/GenBank/DDBJ whole genome shotgun (WGS) entry which is preliminary data.</text>
</comment>
<dbReference type="GO" id="GO:0000226">
    <property type="term" value="P:microtubule cytoskeleton organization"/>
    <property type="evidence" value="ECO:0007669"/>
    <property type="project" value="TreeGrafter"/>
</dbReference>
<feature type="region of interest" description="Disordered" evidence="1">
    <location>
        <begin position="1"/>
        <end position="209"/>
    </location>
</feature>
<evidence type="ECO:0000313" key="2">
    <source>
        <dbReference type="EMBL" id="TNN75148.1"/>
    </source>
</evidence>
<evidence type="ECO:0000256" key="1">
    <source>
        <dbReference type="SAM" id="MobiDB-lite"/>
    </source>
</evidence>
<gene>
    <name evidence="2" type="primary">PARD3_0</name>
    <name evidence="2" type="ORF">EYF80_014558</name>
</gene>
<organism evidence="2 3">
    <name type="scientific">Liparis tanakae</name>
    <name type="common">Tanaka's snailfish</name>
    <dbReference type="NCBI Taxonomy" id="230148"/>
    <lineage>
        <taxon>Eukaryota</taxon>
        <taxon>Metazoa</taxon>
        <taxon>Chordata</taxon>
        <taxon>Craniata</taxon>
        <taxon>Vertebrata</taxon>
        <taxon>Euteleostomi</taxon>
        <taxon>Actinopterygii</taxon>
        <taxon>Neopterygii</taxon>
        <taxon>Teleostei</taxon>
        <taxon>Neoteleostei</taxon>
        <taxon>Acanthomorphata</taxon>
        <taxon>Eupercaria</taxon>
        <taxon>Perciformes</taxon>
        <taxon>Cottioidei</taxon>
        <taxon>Cottales</taxon>
        <taxon>Liparidae</taxon>
        <taxon>Liparis</taxon>
    </lineage>
</organism>
<proteinExistence type="predicted"/>
<dbReference type="Proteomes" id="UP000314294">
    <property type="component" value="Unassembled WGS sequence"/>
</dbReference>
<dbReference type="GO" id="GO:0043296">
    <property type="term" value="C:apical junction complex"/>
    <property type="evidence" value="ECO:0007669"/>
    <property type="project" value="TreeGrafter"/>
</dbReference>
<protein>
    <submittedName>
        <fullName evidence="2">Partitioning defective 3</fullName>
    </submittedName>
</protein>
<evidence type="ECO:0000313" key="3">
    <source>
        <dbReference type="Proteomes" id="UP000314294"/>
    </source>
</evidence>
<keyword evidence="3" id="KW-1185">Reference proteome</keyword>
<name>A0A4Z2IAW8_9TELE</name>
<dbReference type="GO" id="GO:0016324">
    <property type="term" value="C:apical plasma membrane"/>
    <property type="evidence" value="ECO:0007669"/>
    <property type="project" value="TreeGrafter"/>
</dbReference>
<sequence>MLRSEFQHSRQEDDVEDQRHTYQSWVGNGMETPSGRHSVTVEALQPEDRDSFQQAPRPYNSLPRQPRKNPSTASQDSWDKVDMPAEGFQTPKENPRYSGSHGSRNGYLATSGFNARVVMETQELLRQEQRRKDQQASKSRPPPVPEPPAGAGAGAYDHGRDHTQAPGPAPVKAPPQSKGPYRQDVPPSPSQLARLSRLQGSEKGRLFYS</sequence>
<feature type="compositionally biased region" description="Basic and acidic residues" evidence="1">
    <location>
        <begin position="1"/>
        <end position="20"/>
    </location>
</feature>
<accession>A0A4Z2IAW8</accession>
<dbReference type="OrthoDB" id="6264899at2759"/>
<dbReference type="GO" id="GO:0035091">
    <property type="term" value="F:phosphatidylinositol binding"/>
    <property type="evidence" value="ECO:0007669"/>
    <property type="project" value="TreeGrafter"/>
</dbReference>
<feature type="compositionally biased region" description="Basic and acidic residues" evidence="1">
    <location>
        <begin position="200"/>
        <end position="209"/>
    </location>
</feature>
<reference evidence="2 3" key="1">
    <citation type="submission" date="2019-03" db="EMBL/GenBank/DDBJ databases">
        <title>First draft genome of Liparis tanakae, snailfish: a comprehensive survey of snailfish specific genes.</title>
        <authorList>
            <person name="Kim W."/>
            <person name="Song I."/>
            <person name="Jeong J.-H."/>
            <person name="Kim D."/>
            <person name="Kim S."/>
            <person name="Ryu S."/>
            <person name="Song J.Y."/>
            <person name="Lee S.K."/>
        </authorList>
    </citation>
    <scope>NUCLEOTIDE SEQUENCE [LARGE SCALE GENOMIC DNA]</scope>
    <source>
        <tissue evidence="2">Muscle</tissue>
    </source>
</reference>
<dbReference type="GO" id="GO:0045197">
    <property type="term" value="P:establishment or maintenance of epithelial cell apical/basal polarity"/>
    <property type="evidence" value="ECO:0007669"/>
    <property type="project" value="TreeGrafter"/>
</dbReference>